<evidence type="ECO:0000256" key="5">
    <source>
        <dbReference type="ARBA" id="ARBA00029454"/>
    </source>
</evidence>
<protein>
    <submittedName>
        <fullName evidence="7">Amino acid adenylation domain-containing protein</fullName>
    </submittedName>
</protein>
<dbReference type="GO" id="GO:0031177">
    <property type="term" value="F:phosphopantetheine binding"/>
    <property type="evidence" value="ECO:0007669"/>
    <property type="project" value="InterPro"/>
</dbReference>
<dbReference type="Gene3D" id="3.40.50.12780">
    <property type="entry name" value="N-terminal domain of ligase-like"/>
    <property type="match status" value="3"/>
</dbReference>
<dbReference type="FunFam" id="3.40.50.980:FF:000001">
    <property type="entry name" value="Non-ribosomal peptide synthetase"/>
    <property type="match status" value="1"/>
</dbReference>
<dbReference type="PROSITE" id="PS00012">
    <property type="entry name" value="PHOSPHOPANTETHEINE"/>
    <property type="match status" value="5"/>
</dbReference>
<dbReference type="InterPro" id="IPR001242">
    <property type="entry name" value="Condensation_dom"/>
</dbReference>
<proteinExistence type="inferred from homology"/>
<feature type="domain" description="Carrier" evidence="6">
    <location>
        <begin position="2186"/>
        <end position="2262"/>
    </location>
</feature>
<sequence length="4922" mass="548036">MGDPEDTTRLSMLNATPTKLPGPELLHDLVGVTANHNRPAIDFLGEDGKRLTIPYHDFETLSDRLADRISQAILALPARHAEHQLIIPLMIPQCPDLYITLYAILKSGAAFCPINLDAPTERIKFILKDINADLILTNTALVQRISAAGLEAKLICVDQEDFTSTSIVEDAEHHGVWKRQAMAHDLAYVMYTSGSTGTPKGVGISHGAAVQSLLAHDKHMPPFARFLQFAAPTFDVSVFEIFFPLFKGKTLVCCDRTDLLSDLPGIICKMDVDACELTPSVAGSLLRSRTLAPCLQLVLTIGEMLTEPVVHEFGGNAQTPSILWGMYGPTEAAIHCTLQPAFQKNDSPKCIGIPLDTVSAFVIKSSADNANENDFEVVPIGEVGELVIGGYQLADGYLNRPEQTAASFIQTNFGRVYRTGDKARILSNGTIECLGRVAEGQIKLNGQRMELGEIEHVILRTKDCHGVYVCAISNVLVAFVAVESIADMHEKITANCKKWLPSFMVPSEIVVMQDFPRLPSGKVDRMRLKSEYSRSLFQDEHLHGETKSLNDLQRMLCSVAGDLLHTSVHISSRLSSLGLDSLSAIQLATQLRGQNIYVTPLDILDSETLQDLHKLIQSRENEPAKSRALANGHQEYSQSELFEKLTQTARHDVNLDLIEAVTQCTSLQTSMLVETLKDPRLYVNTVDVRLPLNVPASTVESWFSKLAMSNDIFRSGFVHIDDQIIRIVWRQFSHDQVIIVDEFSKYEITDADAFLAHPLQVQIHRSLSRATITVHHAIYDGWTIDLLLDDLNVLARGESLPARPQFHEIAQYLDTSQAESDIPKEFWAELLRGVGGAVLPNFRSTAIYGRGIEFAKSTLQVSSQEVLQVARASGVTPQAIFQACLAWLWSTITGSEDVTFGSVFSGRTLPIPGIERVMGPCLSTLPVRAKLAESSSILDLIRSLHLLNRQIMHVSPIKLPDIKRVAGIPQGSTLFDVLFVYQESLSSRSRGEEAVVELDHKDHIETKLLLEVEPHGDNYSCRWTYHSDSFSLPHVQAFAEQFSHLCSHFCQQIEAPLRSVRSSFPPLSLSAYTTGFKHLETCSSLALAIENQAALAPNEEALCFAHSLLCDSVQTESLTYQQLNEKANQIAAFLVARNISQGGIIAIIMEKSPLFYCGILGILKAGCAYLPLLPTTPFNRVKSVLEQSKPQVCFVEDLSSWNEISVTCPVVELHSRQFGHLSPVNLDISHDPTQPAYVIFTSGTTGVPKGVSVTNKNMLSNIKALSRIYPLEGERRMLQACSQAFDVSVFEIFFTWANGMCLCAATNDTLFNDLEESIRQFRVTHLSMTVTVASLVNPQNVPNVSFLVTSGEPMTDEVLNKWERVLYQGYGPSETTNICTVRKMQPGDSSQFLGWPLENTTAFVLYPDSDELVPTGGIGELCFGGDQVAAGYLNMPELTNSKFFKHSLYGRLYRSGDRGRMLPDGSLIILGRLDSQIKLRGQRIELQEIQSVVLGSGIAKACVSTVLEHENIKTQQLVMFYVPSSMDKQKFELLPLTAERKTETRLLFQTLEATLPSYMVPSFILPIACLPLTSSGKTNTEHILQSATHLKYDILDQCSKHTDDEETSNDWTDTEVHVLEALVATLDAEKSTISRWTSFTTLGLDSISAMPFSRKLQTIFHQKVPISQVLQNPSISRLARAIKLNTPDLDRDRYSSQAQFKLLPDELVDIVKNRFQAHNIPIEAILPCTPLQASMLVSTMSTGDGLSYRNQMLFRINCTGEEILAAWNQVYLRHGILRTCFMSTEDIQHPLVQIVLEPDELPWSRIRVSNIEEGAAQHLEALDQPLNTLKPPLTLALLTTDDQQSYLSFVCHHALYDGVAVEKLLSEVESLVRGQTLQQAPSFQHFLRESLDLPNDTDEFWSRHFEGFQPSHLPQNTIVSKAVNRNDGINGINGTNGTNSIIQSKTRKYTLPLSSLQAKLRTNGFSLLSLCQAAWFETLATVMQCPDICFGNVFSGRSVPLGDIDNLVAPCFNTVPVRLRLSRTTSKREIMRECQKLNAKMLQYQFTPLRRIRSQLPVDDIRLFDTLLLLQPPAKPLDESVWILERDVGTMDVPIVCEITPCPDTDELKISLHIDVYSYHQSMESVLRDVYIHALETYSRYPSSEKDLLHTLPSHLQLQIDQLVSLKTTDRKSSQGHIIPLVTSKTPWTDVEEQVRHVVAKLAGIPVQRIGKTTSIYRLGLDSISVLQVASLLRQRGLSISPVDILDKPTCAGIASRTQSVDSRPSAQQLQYDLASFQDSVRRQVEHTKLTTHLEALLPCTPLQQGMLSQFILSEGANYYNFISWNLDLSTDCGRLQNAWNSLQGRLQILRTGFISIHHPDTSFAMLTYDSNSAISSVKSLKREQAKSFHTDGWRHQCILNAVRDLTQPPWQVVILEDDGSKTMHVGMHHALYDAISLQEMLDELLKIYEGIELHPPLSMEAATVSILGRVAQTQSGAEEFWKKQASKMVVNSFPTLTPLRIDERRRIRSSRLVSSSLQHLRQNAATAGVTIQSALQSAWTRILASYHGDAAVTFGVVLSGRTAVGLDQVVFPCITTLPVIAQNADSNRELLQSMMEYNATLRKYEHTPLTRIQRWTGNSESPIFDTILVYQGTSTPEGSGPWHITSETATVDYPISIEVEETQFDSLLVSIDFRRDILPIEHADLLLAQFDAILVHLLQSPDACADELVFQNQELYSITPPENRELPTNTKLLHEFVEVMADQSPDSLALEFVYEMGGSMNSRKWTYRQLDDCGNRIAHFLTTKDIRPGGIVAVCFDKCPEAYFAILGILKAGCAFVALDPSAPSSRHQFILEDSAALALMVKESSLPDIAFTSPCVVLEIDVDALEAFSESQLARLDISPNDNCYCLYTSGTTGTPKGCLITHDNAVQAMIAFQYLFEGHWDRESRWLQFASFHFDVSVLEQYWSWSVGIPVISAPRDLILSDLIATISDLQITHIDLTPSLARLVNPDDVPSLCKGVFITGGEQLRQDILDAWGSKGVIYNAYGPTEATIGVTMYCRVPENGRSSNIGKQFPNVGSFVLQPGSDVPVLRGGIGELCVSGKLVGKGYLNRSELTRARFPVLDRFGERVYRTGDLVRILHDGCFDFLGRADDQVKLRGQRLEIGEVNHVIKTGVSKVLDVATMVTKHRDQDRDVMVSFIVTDTSSINKRDLCVVSDDSSLRLSQKAQDACRAKLPSYMIPTYILCVPYIPLSANNKAQTSLLKHLFNSMSPEDLRRVSSGLDHGNAKLSKSQPDLARIIANVLRVNEGDILASTTIFELGFDSISVIELARQLRTAGFSGAAPSIILQNPRLGAMSKVLRKTSAPFEQSEVLRIKQRVSACYHRHLGAACRKFEVTQADIEYIAPCTSLQEGMLTRALSTEERAAYFNCFQLQLLPNISTDRLKEAWEYVVRANAVLRTGFLQTTDGYVQVAFRNPLLRWKEFRLEQDEVRKHLDQRYQEWKRSNESLFSTPLEMDCIQVGDRHTLIFRIFHGIYDARSLDLILQQIKAFYDGVVLPAGPSFMDVLPHGPLCDYSSTKSFWQDIFSNFSFRPVGVLKSEPLRNDAISTRSFDIRALEGRRIEEGVTQQTMFQAAWLSVLRQSLGFWPSIGVLVSGRSMLLDGIENTIGPLFNTLPFRIKNTAINNWHSLLQEIHHFNAMTTSFAHVPLRQVQKWCSNGQPLVDNLFSFAHEDEGTMDKYSPLWTDIHSTSIADYPIAFEGIATKDYHLNVTIVAKSHIFDEVALNATLDQFQYIIDCIASDSGFGDLQSKDIENHQLTNGLPLMTRSSGSQRPGDVDLIWTEQGRNVQKEIAALAGVTNDQVSQNTSLFELGLDSIDVVKLVGRLGRIGISLKTSQLMRQPTVRGIMSAYDSSQVQNGKKSSLKHLESEESRLKRYLHTVGVDLSGIDTVLPPTPLQDSMMAEMVVSDFQLYFNHDVLELAADTDMQVLKSAIETVIRKSPILRTSFVQVDDPRFHHAFIQVVAKKLDPFKEAVSVASLEETTTIMEHARQTAVNSKGQHALLQLTPVIMAERHYMVLSIAHPLYDGTSLGLFHQDIQAAYAGEYHQRESYTPTLANILDSSSESAENFWSNFLHDAPPTILPEKQIQNGRLVNHIHRLDTSSHLFTSEIGSFCKRHGITIQVLGQACWSAVLSSLARSLNVTFGVILSGRSTEDEADLMFPMMNTVPVTTVLHGTIAEYLQYMWENMTNISEYQFFPLRKAQRIAMTGGGPLFNTLFIMQSQTSITLGDSPTIWRSVKSESEVEFPICVEMELSGEEMVWRVACHEQYASAGAAQSLVDQLDSVLEYLMRNEHGQLVDFTGNNAVSVCGLTPFTLREDFKETTPATDSSLSVNDGWSENVTLIIGVLAEVGGIDASAISPSQSIYHLGLDSISAIKVSSILRKRGIIVPVRDMIKAATIRDIAINAKGAQSGKANDSIPTTTESLEPLKGFELEQLITKINFTGAAVERVLPALPMQVHMLSAWQNSAGDLYFYQFSYEVTDDVSTETISKAWRILLVEVPIMRTYLVASSSSQIPFVQVLIKPDQLQTEPERPNTTTKTWNLRLGSTPFVSLEAVRNNDGVIKLQFKIHHALYDGVSLPLIVRRFAALCGVGGSAIPFDLSAWDKFILAHYTHGTKERRQMFWKTYLNGATQPRHNAISTVRHVRTAEFHPAALDLTKLKNMASESGISIQALFFAAYANCLVSFGEDKHVSAEEHDVVFGIYLANRTSFDEELQDAPCPMLAIVPLRVKFNQDERLVDIAKRVQDDLIAISSFEHASVGLWEISEWTGIKIATFVNFLSLPEQSPDHGADGEARFRETTPTMPQESHGYLVPKEGLAKPSDEWLSDNRVKEAYIDAIDVEAAVRGNRMDIGVFGSSSSLSKAQASETIRRIVRFLEDA</sequence>
<dbReference type="Pfam" id="PF00668">
    <property type="entry name" value="Condensation"/>
    <property type="match status" value="6"/>
</dbReference>
<dbReference type="CDD" id="cd05918">
    <property type="entry name" value="A_NRPS_SidN3_like"/>
    <property type="match status" value="2"/>
</dbReference>
<dbReference type="InterPro" id="IPR045851">
    <property type="entry name" value="AMP-bd_C_sf"/>
</dbReference>
<gene>
    <name evidence="7" type="ORF">BKA67DRAFT_662473</name>
</gene>
<comment type="similarity">
    <text evidence="5">Belongs to the NRP synthetase family.</text>
</comment>
<dbReference type="Gene3D" id="3.30.300.30">
    <property type="match status" value="3"/>
</dbReference>
<dbReference type="FunFam" id="3.30.300.30:FF:000015">
    <property type="entry name" value="Nonribosomal peptide synthase SidD"/>
    <property type="match status" value="1"/>
</dbReference>
<keyword evidence="3" id="KW-0597">Phosphoprotein</keyword>
<dbReference type="SMART" id="SM00823">
    <property type="entry name" value="PKS_PP"/>
    <property type="match status" value="6"/>
</dbReference>
<accession>A0A9P8RQ45</accession>
<dbReference type="SUPFAM" id="SSF52777">
    <property type="entry name" value="CoA-dependent acyltransferases"/>
    <property type="match status" value="12"/>
</dbReference>
<dbReference type="GO" id="GO:0005737">
    <property type="term" value="C:cytoplasm"/>
    <property type="evidence" value="ECO:0007669"/>
    <property type="project" value="TreeGrafter"/>
</dbReference>
<evidence type="ECO:0000256" key="1">
    <source>
        <dbReference type="ARBA" id="ARBA00004924"/>
    </source>
</evidence>
<dbReference type="InterPro" id="IPR023213">
    <property type="entry name" value="CAT-like_dom_sf"/>
</dbReference>
<dbReference type="GeneID" id="70136899"/>
<feature type="domain" description="Carrier" evidence="6">
    <location>
        <begin position="546"/>
        <end position="620"/>
    </location>
</feature>
<evidence type="ECO:0000256" key="4">
    <source>
        <dbReference type="ARBA" id="ARBA00022598"/>
    </source>
</evidence>
<dbReference type="InterPro" id="IPR009081">
    <property type="entry name" value="PP-bd_ACP"/>
</dbReference>
<evidence type="ECO:0000259" key="6">
    <source>
        <dbReference type="PROSITE" id="PS50075"/>
    </source>
</evidence>
<evidence type="ECO:0000313" key="7">
    <source>
        <dbReference type="EMBL" id="KAH6647702.1"/>
    </source>
</evidence>
<name>A0A9P8RQ45_9PEZI</name>
<dbReference type="RefSeq" id="XP_045954214.1">
    <property type="nucleotide sequence ID" value="XM_046108008.1"/>
</dbReference>
<dbReference type="PROSITE" id="PS50075">
    <property type="entry name" value="CARRIER"/>
    <property type="match status" value="6"/>
</dbReference>
<reference evidence="7" key="1">
    <citation type="journal article" date="2021" name="Nat. Commun.">
        <title>Genetic determinants of endophytism in the Arabidopsis root mycobiome.</title>
        <authorList>
            <person name="Mesny F."/>
            <person name="Miyauchi S."/>
            <person name="Thiergart T."/>
            <person name="Pickel B."/>
            <person name="Atanasova L."/>
            <person name="Karlsson M."/>
            <person name="Huettel B."/>
            <person name="Barry K.W."/>
            <person name="Haridas S."/>
            <person name="Chen C."/>
            <person name="Bauer D."/>
            <person name="Andreopoulos W."/>
            <person name="Pangilinan J."/>
            <person name="LaButti K."/>
            <person name="Riley R."/>
            <person name="Lipzen A."/>
            <person name="Clum A."/>
            <person name="Drula E."/>
            <person name="Henrissat B."/>
            <person name="Kohler A."/>
            <person name="Grigoriev I.V."/>
            <person name="Martin F.M."/>
            <person name="Hacquard S."/>
        </authorList>
    </citation>
    <scope>NUCLEOTIDE SEQUENCE</scope>
    <source>
        <strain evidence="7">MPI-SDFR-AT-0073</strain>
    </source>
</reference>
<dbReference type="InterPro" id="IPR036736">
    <property type="entry name" value="ACP-like_sf"/>
</dbReference>
<dbReference type="NCBIfam" id="TIGR01733">
    <property type="entry name" value="AA-adenyl-dom"/>
    <property type="match status" value="2"/>
</dbReference>
<dbReference type="PANTHER" id="PTHR45527">
    <property type="entry name" value="NONRIBOSOMAL PEPTIDE SYNTHETASE"/>
    <property type="match status" value="1"/>
</dbReference>
<dbReference type="GO" id="GO:0043041">
    <property type="term" value="P:amino acid activation for nonribosomal peptide biosynthetic process"/>
    <property type="evidence" value="ECO:0007669"/>
    <property type="project" value="TreeGrafter"/>
</dbReference>
<feature type="domain" description="Carrier" evidence="6">
    <location>
        <begin position="4376"/>
        <end position="4452"/>
    </location>
</feature>
<keyword evidence="2" id="KW-0596">Phosphopantetheine</keyword>
<dbReference type="FunFam" id="3.30.300.30:FF:000033">
    <property type="entry name" value="Nonribosomal siderophore peptide synthase SidC"/>
    <property type="match status" value="1"/>
</dbReference>
<dbReference type="InterPro" id="IPR000873">
    <property type="entry name" value="AMP-dep_synth/lig_dom"/>
</dbReference>
<dbReference type="GO" id="GO:0031169">
    <property type="term" value="P:ferrichrome biosynthetic process"/>
    <property type="evidence" value="ECO:0007669"/>
    <property type="project" value="UniProtKB-ARBA"/>
</dbReference>
<dbReference type="NCBIfam" id="NF003417">
    <property type="entry name" value="PRK04813.1"/>
    <property type="match status" value="3"/>
</dbReference>
<comment type="caution">
    <text evidence="7">The sequence shown here is derived from an EMBL/GenBank/DDBJ whole genome shotgun (WGS) entry which is preliminary data.</text>
</comment>
<dbReference type="InterPro" id="IPR042099">
    <property type="entry name" value="ANL_N_sf"/>
</dbReference>
<comment type="pathway">
    <text evidence="1">Siderophore biosynthesis.</text>
</comment>
<dbReference type="GO" id="GO:0016874">
    <property type="term" value="F:ligase activity"/>
    <property type="evidence" value="ECO:0007669"/>
    <property type="project" value="UniProtKB-KW"/>
</dbReference>
<dbReference type="Pfam" id="PF00501">
    <property type="entry name" value="AMP-binding"/>
    <property type="match status" value="3"/>
</dbReference>
<dbReference type="Proteomes" id="UP000758603">
    <property type="component" value="Unassembled WGS sequence"/>
</dbReference>
<evidence type="ECO:0000313" key="8">
    <source>
        <dbReference type="Proteomes" id="UP000758603"/>
    </source>
</evidence>
<dbReference type="Gene3D" id="3.30.559.10">
    <property type="entry name" value="Chloramphenicol acetyltransferase-like domain"/>
    <property type="match status" value="6"/>
</dbReference>
<dbReference type="Gene3D" id="1.10.1200.10">
    <property type="entry name" value="ACP-like"/>
    <property type="match status" value="6"/>
</dbReference>
<feature type="domain" description="Carrier" evidence="6">
    <location>
        <begin position="1610"/>
        <end position="1686"/>
    </location>
</feature>
<feature type="domain" description="Carrier" evidence="6">
    <location>
        <begin position="3267"/>
        <end position="3344"/>
    </location>
</feature>
<dbReference type="OrthoDB" id="416786at2759"/>
<evidence type="ECO:0000256" key="2">
    <source>
        <dbReference type="ARBA" id="ARBA00022450"/>
    </source>
</evidence>
<organism evidence="7 8">
    <name type="scientific">Truncatella angustata</name>
    <dbReference type="NCBI Taxonomy" id="152316"/>
    <lineage>
        <taxon>Eukaryota</taxon>
        <taxon>Fungi</taxon>
        <taxon>Dikarya</taxon>
        <taxon>Ascomycota</taxon>
        <taxon>Pezizomycotina</taxon>
        <taxon>Sordariomycetes</taxon>
        <taxon>Xylariomycetidae</taxon>
        <taxon>Amphisphaeriales</taxon>
        <taxon>Sporocadaceae</taxon>
        <taxon>Truncatella</taxon>
    </lineage>
</organism>
<dbReference type="Pfam" id="PF00550">
    <property type="entry name" value="PP-binding"/>
    <property type="match status" value="6"/>
</dbReference>
<dbReference type="InterPro" id="IPR006162">
    <property type="entry name" value="Ppantetheine_attach_site"/>
</dbReference>
<dbReference type="EMBL" id="JAGPXC010000008">
    <property type="protein sequence ID" value="KAH6647702.1"/>
    <property type="molecule type" value="Genomic_DNA"/>
</dbReference>
<evidence type="ECO:0000256" key="3">
    <source>
        <dbReference type="ARBA" id="ARBA00022553"/>
    </source>
</evidence>
<dbReference type="SMART" id="SM01294">
    <property type="entry name" value="PKS_PP_betabranch"/>
    <property type="match status" value="1"/>
</dbReference>
<dbReference type="SUPFAM" id="SSF56801">
    <property type="entry name" value="Acetyl-CoA synthetase-like"/>
    <property type="match status" value="3"/>
</dbReference>
<dbReference type="Gene3D" id="3.30.559.30">
    <property type="entry name" value="Nonribosomal peptide synthetase, condensation domain"/>
    <property type="match status" value="6"/>
</dbReference>
<dbReference type="InterPro" id="IPR020845">
    <property type="entry name" value="AMP-binding_CS"/>
</dbReference>
<feature type="domain" description="Carrier" evidence="6">
    <location>
        <begin position="3822"/>
        <end position="3895"/>
    </location>
</feature>
<dbReference type="FunFam" id="3.40.50.12780:FF:000024">
    <property type="entry name" value="Nonribosomal siderophore peptide synthase SidC"/>
    <property type="match status" value="2"/>
</dbReference>
<dbReference type="GO" id="GO:0010106">
    <property type="term" value="P:cellular response to iron ion starvation"/>
    <property type="evidence" value="ECO:0007669"/>
    <property type="project" value="UniProtKB-ARBA"/>
</dbReference>
<dbReference type="PANTHER" id="PTHR45527:SF1">
    <property type="entry name" value="FATTY ACID SYNTHASE"/>
    <property type="match status" value="1"/>
</dbReference>
<dbReference type="InterPro" id="IPR010071">
    <property type="entry name" value="AA_adenyl_dom"/>
</dbReference>
<keyword evidence="8" id="KW-1185">Reference proteome</keyword>
<dbReference type="SUPFAM" id="SSF47336">
    <property type="entry name" value="ACP-like"/>
    <property type="match status" value="6"/>
</dbReference>
<keyword evidence="4" id="KW-0436">Ligase</keyword>
<dbReference type="InterPro" id="IPR020806">
    <property type="entry name" value="PKS_PP-bd"/>
</dbReference>
<dbReference type="PROSITE" id="PS00455">
    <property type="entry name" value="AMP_BINDING"/>
    <property type="match status" value="2"/>
</dbReference>